<protein>
    <recommendedName>
        <fullName evidence="5">PDZ domain-containing protein</fullName>
    </recommendedName>
</protein>
<reference evidence="6 7" key="1">
    <citation type="journal article" date="2024" name="Science">
        <title>Giant polyketide synthase enzymes in the biosynthesis of giant marine polyether toxins.</title>
        <authorList>
            <person name="Fallon T.R."/>
            <person name="Shende V.V."/>
            <person name="Wierzbicki I.H."/>
            <person name="Pendleton A.L."/>
            <person name="Watervoot N.F."/>
            <person name="Auber R.P."/>
            <person name="Gonzalez D.J."/>
            <person name="Wisecaver J.H."/>
            <person name="Moore B.S."/>
        </authorList>
    </citation>
    <scope>NUCLEOTIDE SEQUENCE [LARGE SCALE GENOMIC DNA]</scope>
    <source>
        <strain evidence="6 7">12B1</strain>
    </source>
</reference>
<keyword evidence="1" id="KW-0677">Repeat</keyword>
<feature type="repeat" description="ANK" evidence="3">
    <location>
        <begin position="411"/>
        <end position="443"/>
    </location>
</feature>
<evidence type="ECO:0000256" key="1">
    <source>
        <dbReference type="ARBA" id="ARBA00022737"/>
    </source>
</evidence>
<proteinExistence type="predicted"/>
<feature type="region of interest" description="Disordered" evidence="4">
    <location>
        <begin position="1225"/>
        <end position="1263"/>
    </location>
</feature>
<feature type="repeat" description="ANK" evidence="3">
    <location>
        <begin position="378"/>
        <end position="410"/>
    </location>
</feature>
<evidence type="ECO:0000256" key="3">
    <source>
        <dbReference type="PROSITE-ProRule" id="PRU00023"/>
    </source>
</evidence>
<dbReference type="PANTHER" id="PTHR24198">
    <property type="entry name" value="ANKYRIN REPEAT AND PROTEIN KINASE DOMAIN-CONTAINING PROTEIN"/>
    <property type="match status" value="1"/>
</dbReference>
<feature type="compositionally biased region" description="Low complexity" evidence="4">
    <location>
        <begin position="67"/>
        <end position="77"/>
    </location>
</feature>
<dbReference type="InterPro" id="IPR025640">
    <property type="entry name" value="GYF_2"/>
</dbReference>
<name>A0AB34J0Q9_PRYPA</name>
<feature type="compositionally biased region" description="Basic and acidic residues" evidence="4">
    <location>
        <begin position="1244"/>
        <end position="1255"/>
    </location>
</feature>
<dbReference type="Pfam" id="PF14237">
    <property type="entry name" value="GYF_2"/>
    <property type="match status" value="1"/>
</dbReference>
<feature type="domain" description="PDZ" evidence="5">
    <location>
        <begin position="91"/>
        <end position="143"/>
    </location>
</feature>
<dbReference type="Gene3D" id="2.30.42.10">
    <property type="match status" value="1"/>
</dbReference>
<dbReference type="PROSITE" id="PS50088">
    <property type="entry name" value="ANK_REPEAT"/>
    <property type="match status" value="8"/>
</dbReference>
<accession>A0AB34J0Q9</accession>
<dbReference type="InterPro" id="IPR001478">
    <property type="entry name" value="PDZ"/>
</dbReference>
<evidence type="ECO:0000259" key="5">
    <source>
        <dbReference type="PROSITE" id="PS50106"/>
    </source>
</evidence>
<feature type="compositionally biased region" description="Low complexity" evidence="4">
    <location>
        <begin position="697"/>
        <end position="707"/>
    </location>
</feature>
<dbReference type="Gene3D" id="1.25.40.20">
    <property type="entry name" value="Ankyrin repeat-containing domain"/>
    <property type="match status" value="4"/>
</dbReference>
<dbReference type="InterPro" id="IPR036034">
    <property type="entry name" value="PDZ_sf"/>
</dbReference>
<feature type="repeat" description="ANK" evidence="3">
    <location>
        <begin position="444"/>
        <end position="476"/>
    </location>
</feature>
<feature type="compositionally biased region" description="Pro residues" evidence="4">
    <location>
        <begin position="789"/>
        <end position="802"/>
    </location>
</feature>
<dbReference type="SUPFAM" id="SSF48403">
    <property type="entry name" value="Ankyrin repeat"/>
    <property type="match status" value="1"/>
</dbReference>
<feature type="repeat" description="ANK" evidence="3">
    <location>
        <begin position="546"/>
        <end position="578"/>
    </location>
</feature>
<keyword evidence="7" id="KW-1185">Reference proteome</keyword>
<feature type="repeat" description="ANK" evidence="3">
    <location>
        <begin position="516"/>
        <end position="544"/>
    </location>
</feature>
<dbReference type="PROSITE" id="PS50106">
    <property type="entry name" value="PDZ"/>
    <property type="match status" value="1"/>
</dbReference>
<feature type="compositionally biased region" description="Basic and acidic residues" evidence="4">
    <location>
        <begin position="641"/>
        <end position="661"/>
    </location>
</feature>
<evidence type="ECO:0000256" key="2">
    <source>
        <dbReference type="ARBA" id="ARBA00023043"/>
    </source>
</evidence>
<feature type="compositionally biased region" description="Basic and acidic residues" evidence="4">
    <location>
        <begin position="984"/>
        <end position="1001"/>
    </location>
</feature>
<evidence type="ECO:0000256" key="4">
    <source>
        <dbReference type="SAM" id="MobiDB-lite"/>
    </source>
</evidence>
<feature type="region of interest" description="Disordered" evidence="4">
    <location>
        <begin position="967"/>
        <end position="1001"/>
    </location>
</feature>
<dbReference type="InterPro" id="IPR002110">
    <property type="entry name" value="Ankyrin_rpt"/>
</dbReference>
<feature type="repeat" description="ANK" evidence="3">
    <location>
        <begin position="247"/>
        <end position="279"/>
    </location>
</feature>
<gene>
    <name evidence="6" type="ORF">AB1Y20_005847</name>
</gene>
<dbReference type="PRINTS" id="PR01415">
    <property type="entry name" value="ANKYRIN"/>
</dbReference>
<dbReference type="InterPro" id="IPR041489">
    <property type="entry name" value="PDZ_6"/>
</dbReference>
<feature type="repeat" description="ANK" evidence="3">
    <location>
        <begin position="579"/>
        <end position="611"/>
    </location>
</feature>
<evidence type="ECO:0000313" key="7">
    <source>
        <dbReference type="Proteomes" id="UP001515480"/>
    </source>
</evidence>
<feature type="region of interest" description="Disordered" evidence="4">
    <location>
        <begin position="641"/>
        <end position="719"/>
    </location>
</feature>
<feature type="compositionally biased region" description="Low complexity" evidence="4">
    <location>
        <begin position="736"/>
        <end position="746"/>
    </location>
</feature>
<feature type="compositionally biased region" description="Low complexity" evidence="4">
    <location>
        <begin position="1225"/>
        <end position="1235"/>
    </location>
</feature>
<dbReference type="PROSITE" id="PS50297">
    <property type="entry name" value="ANK_REP_REGION"/>
    <property type="match status" value="6"/>
</dbReference>
<dbReference type="InterPro" id="IPR036770">
    <property type="entry name" value="Ankyrin_rpt-contain_sf"/>
</dbReference>
<dbReference type="SMART" id="SM00228">
    <property type="entry name" value="PDZ"/>
    <property type="match status" value="1"/>
</dbReference>
<organism evidence="6 7">
    <name type="scientific">Prymnesium parvum</name>
    <name type="common">Toxic golden alga</name>
    <dbReference type="NCBI Taxonomy" id="97485"/>
    <lineage>
        <taxon>Eukaryota</taxon>
        <taxon>Haptista</taxon>
        <taxon>Haptophyta</taxon>
        <taxon>Prymnesiophyceae</taxon>
        <taxon>Prymnesiales</taxon>
        <taxon>Prymnesiaceae</taxon>
        <taxon>Prymnesium</taxon>
    </lineage>
</organism>
<feature type="compositionally biased region" description="Low complexity" evidence="4">
    <location>
        <begin position="662"/>
        <end position="687"/>
    </location>
</feature>
<dbReference type="EMBL" id="JBGBPQ010000014">
    <property type="protein sequence ID" value="KAL1511022.1"/>
    <property type="molecule type" value="Genomic_DNA"/>
</dbReference>
<feature type="region of interest" description="Disordered" evidence="4">
    <location>
        <begin position="736"/>
        <end position="755"/>
    </location>
</feature>
<keyword evidence="2 3" id="KW-0040">ANK repeat</keyword>
<feature type="repeat" description="ANK" evidence="3">
    <location>
        <begin position="313"/>
        <end position="335"/>
    </location>
</feature>
<dbReference type="Pfam" id="PF17820">
    <property type="entry name" value="PDZ_6"/>
    <property type="match status" value="1"/>
</dbReference>
<dbReference type="PANTHER" id="PTHR24198:SF165">
    <property type="entry name" value="ANKYRIN REPEAT-CONTAINING PROTEIN-RELATED"/>
    <property type="match status" value="1"/>
</dbReference>
<dbReference type="SUPFAM" id="SSF50156">
    <property type="entry name" value="PDZ domain-like"/>
    <property type="match status" value="1"/>
</dbReference>
<dbReference type="SMART" id="SM00248">
    <property type="entry name" value="ANK"/>
    <property type="match status" value="11"/>
</dbReference>
<dbReference type="Proteomes" id="UP001515480">
    <property type="component" value="Unassembled WGS sequence"/>
</dbReference>
<evidence type="ECO:0000313" key="6">
    <source>
        <dbReference type="EMBL" id="KAL1511022.1"/>
    </source>
</evidence>
<feature type="compositionally biased region" description="Acidic residues" evidence="4">
    <location>
        <begin position="172"/>
        <end position="188"/>
    </location>
</feature>
<feature type="region of interest" description="Disordered" evidence="4">
    <location>
        <begin position="56"/>
        <end position="82"/>
    </location>
</feature>
<sequence length="1357" mass="139970">MPTDYYRLDAAGQPVPLLLDGLREQLAAGALHLSTLVWAEGRPDWLPLSSFPELLDAPPHPSKGTHEPPGAAEPPAGGEIGPMVGEYAPPFIAQVSGAAAAAGVRVGDLLLAVDGVRVTPEEELSRLVPRGREQFVFTLLRRRGGEAGEVEVCVRRDEQGELGIVVQHGGEEEAEDGGEETEEEEEGGGEQVEAAAEGGEGEAAEEEGKPAAWSGPLLVAAVEKGEIGELASLLRDGGDPNAFKEEDGSALLHIAAAANDVRIVRLLVLGKADVNIAAPDGSTPLGAAALAGAASCVESLLAAHAAVGMAAADGATALHLAAENGSEASVSALLQASRPHHASREGRGGNRGGRCAMPHLSARLSQAGAPIDALTLDDWASPLLVACFNGHAAAAQLLIDANADLDTPNAEDATALHVACHNGAIDCVRRLVGARADLTLRTSLGETALHVACGASDAAAVELLLAARADVAAMTHEGATPLHVACGAGSAPCVAALLGAAAAAGGGGGGGGVAPPLHVACEAGWSECAALLLEAGADADAPSAVDGSTPLFVALLNEHSECVEVLVEAGADVNLGSADGGYPLCLAASYGNLLCVQVLLEGGAQPELTYNGETALDLAVKFEHAEVAELLRDALEHRQNQQEQERLLREAEEAEEAERRASAAAGEGRANGELAEQGESEAGSDAGSDAKSDEESAAAAPPSDGPMVLPPPPPMLSGSQIEPELVKRLSFSPAAFTPPAAPAADSSDTDDEQAADSLDMRMDHGYAPASLPYAAVLPPSSPQSSGRDSPPPVPPFSPPPLATPHTAARPDVGAVLGMMAELRQLRDSVRGGHVRPPPPLPADIRRLAECLAAPPPAAPPLVGCEQLDGRRAAFAELQQRLRRWREAGQRPDADECARRDRARQALCEALRDAEARQLAAWGASASGEEAAEAAARAAARALTDAADAVAAAAEEVRRIRRAEMDGAADERQQLSAADGAAALRDWEERHSSEQMSAKTEKASLRLRKALSKAADATNAEAERSAAEEIHAAVDELLPQLHAERRLLTDPPDPSADLHATAAVSLLHAARGHAAQLRRAAAQLAARLEQLGAWRAERRAAEAWVGAVPSRGEYLRACGRAAELQAAADQLAARGGGGGGGVALREEARKAWEARDRVAAETMAAVGAHFPELAIDAADGWRGGARCDAEEWARARAAAGVRCAEWAHVARKAAWRCAAALRERAAAGAPPEAAAAGGEGRRRHGEGEAGKGEAGKGEVAADPPEVHARRLTLEGHKANSNGDFHAARRSFLAAYELQRKPSAMISAANMALKSGETEAARSAYESLLQMDSLTPSERAVVERKLAEAALKLETHDTV</sequence>
<comment type="caution">
    <text evidence="6">The sequence shown here is derived from an EMBL/GenBank/DDBJ whole genome shotgun (WGS) entry which is preliminary data.</text>
</comment>
<feature type="region of interest" description="Disordered" evidence="4">
    <location>
        <begin position="168"/>
        <end position="212"/>
    </location>
</feature>
<feature type="region of interest" description="Disordered" evidence="4">
    <location>
        <begin position="772"/>
        <end position="808"/>
    </location>
</feature>
<dbReference type="Pfam" id="PF12796">
    <property type="entry name" value="Ank_2"/>
    <property type="match status" value="4"/>
</dbReference>